<reference evidence="1 2" key="1">
    <citation type="submission" date="2020-08" db="EMBL/GenBank/DDBJ databases">
        <title>Genome sequence of Hymenobacter qilianensis JCM 19763T.</title>
        <authorList>
            <person name="Hyun D.-W."/>
            <person name="Bae J.-W."/>
        </authorList>
    </citation>
    <scope>NUCLEOTIDE SEQUENCE [LARGE SCALE GENOMIC DNA]</scope>
    <source>
        <strain evidence="1 2">JCM 19763</strain>
        <plasmid evidence="1 2">p_unnamed2</plasmid>
    </source>
</reference>
<dbReference type="Proteomes" id="UP000516093">
    <property type="component" value="Plasmid p_unnamed2"/>
</dbReference>
<dbReference type="KEGG" id="hqi:H9L05_21940"/>
<evidence type="ECO:0000313" key="2">
    <source>
        <dbReference type="Proteomes" id="UP000516093"/>
    </source>
</evidence>
<dbReference type="GO" id="GO:0006355">
    <property type="term" value="P:regulation of DNA-templated transcription"/>
    <property type="evidence" value="ECO:0007669"/>
    <property type="project" value="InterPro"/>
</dbReference>
<dbReference type="Gene3D" id="1.10.1220.10">
    <property type="entry name" value="Met repressor-like"/>
    <property type="match status" value="1"/>
</dbReference>
<sequence>MEELEQNPLETRANKEKVKRFRVTTAEVKAIEKKAAKAGLSFSEYCRRAALDKPIVELIPPDLRRQISTAGNNLNQLTRLANAGKLGGASVETLNELLTRLLETLK</sequence>
<dbReference type="InterPro" id="IPR053842">
    <property type="entry name" value="NikA-like"/>
</dbReference>
<dbReference type="RefSeq" id="WP_187734596.1">
    <property type="nucleotide sequence ID" value="NZ_BMFN01000006.1"/>
</dbReference>
<organism evidence="1 2">
    <name type="scientific">Hymenobacter qilianensis</name>
    <dbReference type="NCBI Taxonomy" id="1385715"/>
    <lineage>
        <taxon>Bacteria</taxon>
        <taxon>Pseudomonadati</taxon>
        <taxon>Bacteroidota</taxon>
        <taxon>Cytophagia</taxon>
        <taxon>Cytophagales</taxon>
        <taxon>Hymenobacteraceae</taxon>
        <taxon>Hymenobacter</taxon>
    </lineage>
</organism>
<dbReference type="EMBL" id="CP060786">
    <property type="protein sequence ID" value="QNP54437.1"/>
    <property type="molecule type" value="Genomic_DNA"/>
</dbReference>
<dbReference type="InterPro" id="IPR013321">
    <property type="entry name" value="Arc_rbn_hlx_hlx"/>
</dbReference>
<dbReference type="AlphaFoldDB" id="A0A7H0H1M1"/>
<keyword evidence="1" id="KW-0614">Plasmid</keyword>
<dbReference type="Pfam" id="PF21983">
    <property type="entry name" value="NikA-like"/>
    <property type="match status" value="1"/>
</dbReference>
<keyword evidence="2" id="KW-1185">Reference proteome</keyword>
<proteinExistence type="predicted"/>
<protein>
    <submittedName>
        <fullName evidence="1">Plasmid mobilization relaxosome protein MobC</fullName>
    </submittedName>
</protein>
<gene>
    <name evidence="1" type="primary">mobC</name>
    <name evidence="1" type="ORF">H9L05_21940</name>
</gene>
<accession>A0A7H0H1M1</accession>
<geneLocation type="plasmid" evidence="1 2">
    <name>p_unnamed2</name>
</geneLocation>
<name>A0A7H0H1M1_9BACT</name>
<evidence type="ECO:0000313" key="1">
    <source>
        <dbReference type="EMBL" id="QNP54437.1"/>
    </source>
</evidence>